<comment type="caution">
    <text evidence="1">The sequence shown here is derived from an EMBL/GenBank/DDBJ whole genome shotgun (WGS) entry which is preliminary data.</text>
</comment>
<reference evidence="1" key="1">
    <citation type="journal article" date="2021" name="J Fungi (Basel)">
        <title>Virulence traits and population genomics of the black yeast Aureobasidium melanogenum.</title>
        <authorList>
            <person name="Cernosa A."/>
            <person name="Sun X."/>
            <person name="Gostincar C."/>
            <person name="Fang C."/>
            <person name="Gunde-Cimerman N."/>
            <person name="Song Z."/>
        </authorList>
    </citation>
    <scope>NUCLEOTIDE SEQUENCE</scope>
    <source>
        <strain evidence="1">EXF-9298</strain>
    </source>
</reference>
<reference evidence="1" key="2">
    <citation type="submission" date="2021-08" db="EMBL/GenBank/DDBJ databases">
        <authorList>
            <person name="Gostincar C."/>
            <person name="Sun X."/>
            <person name="Song Z."/>
            <person name="Gunde-Cimerman N."/>
        </authorList>
    </citation>
    <scope>NUCLEOTIDE SEQUENCE</scope>
    <source>
        <strain evidence="1">EXF-9298</strain>
    </source>
</reference>
<evidence type="ECO:0000313" key="2">
    <source>
        <dbReference type="Proteomes" id="UP000729357"/>
    </source>
</evidence>
<evidence type="ECO:0000313" key="1">
    <source>
        <dbReference type="EMBL" id="KAG9991599.1"/>
    </source>
</evidence>
<keyword evidence="2" id="KW-1185">Reference proteome</keyword>
<gene>
    <name evidence="1" type="ORF">KCU98_g249</name>
</gene>
<protein>
    <submittedName>
        <fullName evidence="1">Uncharacterized protein</fullName>
    </submittedName>
</protein>
<name>A0A9P8K0G8_AURME</name>
<proteinExistence type="predicted"/>
<sequence>MPLHSLPDFQYLCLLIPHHLVWQHRHSLPHQLHHKASIFQESICSKLCVFPAKMQARSVHIKPVKLVVIKDIPALRRRCAARCQMFGLLLLYMLSICFQCRQLFSSIEFCARSAFFPVTAVLSLYSKEVRIDGRTAESNSACRP</sequence>
<feature type="non-terminal residue" evidence="1">
    <location>
        <position position="144"/>
    </location>
</feature>
<organism evidence="1 2">
    <name type="scientific">Aureobasidium melanogenum</name>
    <name type="common">Aureobasidium pullulans var. melanogenum</name>
    <dbReference type="NCBI Taxonomy" id="46634"/>
    <lineage>
        <taxon>Eukaryota</taxon>
        <taxon>Fungi</taxon>
        <taxon>Dikarya</taxon>
        <taxon>Ascomycota</taxon>
        <taxon>Pezizomycotina</taxon>
        <taxon>Dothideomycetes</taxon>
        <taxon>Dothideomycetidae</taxon>
        <taxon>Dothideales</taxon>
        <taxon>Saccotheciaceae</taxon>
        <taxon>Aureobasidium</taxon>
    </lineage>
</organism>
<dbReference type="AlphaFoldDB" id="A0A9P8K0G8"/>
<accession>A0A9P8K0G8</accession>
<dbReference type="EMBL" id="JAHFXS010000001">
    <property type="protein sequence ID" value="KAG9991599.1"/>
    <property type="molecule type" value="Genomic_DNA"/>
</dbReference>
<dbReference type="Proteomes" id="UP000729357">
    <property type="component" value="Unassembled WGS sequence"/>
</dbReference>